<reference evidence="3 4" key="1">
    <citation type="submission" date="2020-08" db="EMBL/GenBank/DDBJ databases">
        <title>Genomic Encyclopedia of Type Strains, Phase IV (KMG-IV): sequencing the most valuable type-strain genomes for metagenomic binning, comparative biology and taxonomic classification.</title>
        <authorList>
            <person name="Goeker M."/>
        </authorList>
    </citation>
    <scope>NUCLEOTIDE SEQUENCE [LARGE SCALE GENOMIC DNA]</scope>
    <source>
        <strain evidence="3 4">DSM 29781</strain>
    </source>
</reference>
<feature type="compositionally biased region" description="Low complexity" evidence="1">
    <location>
        <begin position="712"/>
        <end position="731"/>
    </location>
</feature>
<dbReference type="Proteomes" id="UP000532440">
    <property type="component" value="Unassembled WGS sequence"/>
</dbReference>
<keyword evidence="4" id="KW-1185">Reference proteome</keyword>
<dbReference type="InterPro" id="IPR046535">
    <property type="entry name" value="DUF6600"/>
</dbReference>
<keyword evidence="2" id="KW-0732">Signal</keyword>
<feature type="chain" id="PRO_5031365060" description="FecR protein domain-containing protein" evidence="2">
    <location>
        <begin position="29"/>
        <end position="742"/>
    </location>
</feature>
<protein>
    <recommendedName>
        <fullName evidence="5">FecR protein domain-containing protein</fullName>
    </recommendedName>
</protein>
<feature type="signal peptide" evidence="2">
    <location>
        <begin position="1"/>
        <end position="28"/>
    </location>
</feature>
<dbReference type="PANTHER" id="PTHR38731">
    <property type="entry name" value="LIPL45-RELATED LIPOPROTEIN-RELATED"/>
    <property type="match status" value="1"/>
</dbReference>
<evidence type="ECO:0000256" key="2">
    <source>
        <dbReference type="SAM" id="SignalP"/>
    </source>
</evidence>
<evidence type="ECO:0000313" key="3">
    <source>
        <dbReference type="EMBL" id="MBB5273263.1"/>
    </source>
</evidence>
<dbReference type="PANTHER" id="PTHR38731:SF3">
    <property type="entry name" value="BLL6125 PROTEIN"/>
    <property type="match status" value="1"/>
</dbReference>
<feature type="compositionally biased region" description="Pro residues" evidence="1">
    <location>
        <begin position="676"/>
        <end position="688"/>
    </location>
</feature>
<gene>
    <name evidence="3" type="ORF">HNQ70_003291</name>
</gene>
<dbReference type="RefSeq" id="WP_183969662.1">
    <property type="nucleotide sequence ID" value="NZ_BAABEW010000024.1"/>
</dbReference>
<feature type="compositionally biased region" description="Basic and acidic residues" evidence="1">
    <location>
        <begin position="437"/>
        <end position="469"/>
    </location>
</feature>
<feature type="compositionally biased region" description="Basic and acidic residues" evidence="1">
    <location>
        <begin position="535"/>
        <end position="552"/>
    </location>
</feature>
<feature type="region of interest" description="Disordered" evidence="1">
    <location>
        <begin position="425"/>
        <end position="742"/>
    </location>
</feature>
<evidence type="ECO:0008006" key="5">
    <source>
        <dbReference type="Google" id="ProtNLM"/>
    </source>
</evidence>
<proteinExistence type="predicted"/>
<dbReference type="EMBL" id="JACHGB010000006">
    <property type="protein sequence ID" value="MBB5273263.1"/>
    <property type="molecule type" value="Genomic_DNA"/>
</dbReference>
<feature type="compositionally biased region" description="Basic and acidic residues" evidence="1">
    <location>
        <begin position="732"/>
        <end position="742"/>
    </location>
</feature>
<comment type="caution">
    <text evidence="3">The sequence shown here is derived from an EMBL/GenBank/DDBJ whole genome shotgun (WGS) entry which is preliminary data.</text>
</comment>
<sequence length="742" mass="81716">MPPSSLLRRFLPLLLALLALAAAGAARADPPLRAARIAFVDGAVSLSPADDPQWYAAPLNRPLSVGDRLWTEQRASAELQLGGAVVRIGERSDVSMLDFDDRIAQFRLSQGTLRLRVRQLEPGQAYEVATPNLAFTVTAPGDYRVDVDPVDDTTLVIVRDGQARVDGENNAYTIYAGRAYRFDGTSLRVLAEDAMPALDGLDLWARERDQRAERAAAAAWVSPGVIGYEDLDGWGSWRTDPAYGAVWMPTTVVAGWSPYVYGRWSWVAPWGWTWIDDAPWGFAVTHYGRWAHLGGRWCWVPGPRRVRAVYAPALVVFVGGSNFRPSTGFGGGRGVGWFPLGPREVYQPAYQVSRNYFTTINVSNTYVDTRAVHDVFDGRGRKGHVYVNRKVPGAVVAMPESGFARSQPVPQSMVRVRGEDLGRAQVTQAPAIAPARPDVRPDRDAGRAPPAGRDRPVIVRNPPPERGDRAPQPAEPVKGGRPESQGRPLPREDREDARARPEPPPRPSVEGGQAVPARPSVPDRDRQPARPSAPQRDDPRARPSMPQRDDPPARPSMPQRDDPPTGPSMPQRYETPARPLPREPNDAPVRRTPPDHSEAPTPQPRFEAPAPQPRFEAPPQQPRFEAPPQQRRFDAPAPQPRFEAPSQPQPQFGPPAQGQPRFDPPAQGQHRFGPPAMRPPAMPVPVQPMMPSRPIAPPELRAPQMPSERSFPQTAPQRAAPPQAAPQGPRQGFERRDRGDQQ</sequence>
<evidence type="ECO:0000313" key="4">
    <source>
        <dbReference type="Proteomes" id="UP000532440"/>
    </source>
</evidence>
<feature type="compositionally biased region" description="Basic and acidic residues" evidence="1">
    <location>
        <begin position="580"/>
        <end position="598"/>
    </location>
</feature>
<evidence type="ECO:0000256" key="1">
    <source>
        <dbReference type="SAM" id="MobiDB-lite"/>
    </source>
</evidence>
<dbReference type="Pfam" id="PF20245">
    <property type="entry name" value="DUF6600"/>
    <property type="match status" value="1"/>
</dbReference>
<dbReference type="AlphaFoldDB" id="A0A7W8HLD2"/>
<feature type="compositionally biased region" description="Basic and acidic residues" evidence="1">
    <location>
        <begin position="489"/>
        <end position="503"/>
    </location>
</feature>
<name>A0A7W8HLD2_9BURK</name>
<organism evidence="3 4">
    <name type="scientific">Quisquiliibacterium transsilvanicum</name>
    <dbReference type="NCBI Taxonomy" id="1549638"/>
    <lineage>
        <taxon>Bacteria</taxon>
        <taxon>Pseudomonadati</taxon>
        <taxon>Pseudomonadota</taxon>
        <taxon>Betaproteobacteria</taxon>
        <taxon>Burkholderiales</taxon>
        <taxon>Burkholderiaceae</taxon>
        <taxon>Quisquiliibacterium</taxon>
    </lineage>
</organism>
<accession>A0A7W8HLD2</accession>